<name>A0A061RGG8_9CHLO</name>
<gene>
    <name evidence="2" type="ORF">TSPGSL018_645</name>
</gene>
<protein>
    <submittedName>
        <fullName evidence="2">Uncharacterized protein</fullName>
    </submittedName>
</protein>
<organism evidence="2">
    <name type="scientific">Tetraselmis sp. GSL018</name>
    <dbReference type="NCBI Taxonomy" id="582737"/>
    <lineage>
        <taxon>Eukaryota</taxon>
        <taxon>Viridiplantae</taxon>
        <taxon>Chlorophyta</taxon>
        <taxon>core chlorophytes</taxon>
        <taxon>Chlorodendrophyceae</taxon>
        <taxon>Chlorodendrales</taxon>
        <taxon>Chlorodendraceae</taxon>
        <taxon>Tetraselmis</taxon>
    </lineage>
</organism>
<dbReference type="AlphaFoldDB" id="A0A061RGG8"/>
<feature type="region of interest" description="Disordered" evidence="1">
    <location>
        <begin position="31"/>
        <end position="65"/>
    </location>
</feature>
<reference evidence="2" key="1">
    <citation type="submission" date="2014-05" db="EMBL/GenBank/DDBJ databases">
        <title>The transcriptome of the halophilic microalga Tetraselmis sp. GSL018 isolated from the Great Salt Lake, Utah.</title>
        <authorList>
            <person name="Jinkerson R.E."/>
            <person name="D'Adamo S."/>
            <person name="Posewitz M.C."/>
        </authorList>
    </citation>
    <scope>NUCLEOTIDE SEQUENCE</scope>
    <source>
        <strain evidence="2">GSL018</strain>
    </source>
</reference>
<evidence type="ECO:0000313" key="2">
    <source>
        <dbReference type="EMBL" id="JAC72027.1"/>
    </source>
</evidence>
<evidence type="ECO:0000256" key="1">
    <source>
        <dbReference type="SAM" id="MobiDB-lite"/>
    </source>
</evidence>
<sequence length="141" mass="14945">FFFPLFLKKGSLWVTPFSVVHPWAPADGGSGPADPLLWGSPSRRPPPQVTPLHEEGNGYPPPDSQPRSDAYWTAYITKPGTFTVARLSIALDGPAEALKALQSAVVAVRYVSYGPHGDCGSPPQRSLGSAASHHGGPSPFE</sequence>
<proteinExistence type="predicted"/>
<feature type="region of interest" description="Disordered" evidence="1">
    <location>
        <begin position="117"/>
        <end position="141"/>
    </location>
</feature>
<dbReference type="EMBL" id="GBEZ01014013">
    <property type="protein sequence ID" value="JAC72027.1"/>
    <property type="molecule type" value="Transcribed_RNA"/>
</dbReference>
<accession>A0A061RGG8</accession>
<feature type="non-terminal residue" evidence="2">
    <location>
        <position position="1"/>
    </location>
</feature>